<comment type="similarity">
    <text evidence="1">Belongs to the ATP-dependent AMP-binding enzyme family.</text>
</comment>
<name>A0AAV2HMC0_LYMST</name>
<dbReference type="PANTHER" id="PTHR24096:SF149">
    <property type="entry name" value="AMP-BINDING DOMAIN-CONTAINING PROTEIN-RELATED"/>
    <property type="match status" value="1"/>
</dbReference>
<evidence type="ECO:0000313" key="4">
    <source>
        <dbReference type="EMBL" id="CAL1533739.1"/>
    </source>
</evidence>
<dbReference type="EMBL" id="CAXITT010000151">
    <property type="protein sequence ID" value="CAL1533739.1"/>
    <property type="molecule type" value="Genomic_DNA"/>
</dbReference>
<dbReference type="Gene3D" id="3.30.300.30">
    <property type="match status" value="1"/>
</dbReference>
<proteinExistence type="inferred from homology"/>
<accession>A0AAV2HMC0</accession>
<dbReference type="SUPFAM" id="SSF56801">
    <property type="entry name" value="Acetyl-CoA synthetase-like"/>
    <property type="match status" value="1"/>
</dbReference>
<dbReference type="GO" id="GO:0016405">
    <property type="term" value="F:CoA-ligase activity"/>
    <property type="evidence" value="ECO:0007669"/>
    <property type="project" value="TreeGrafter"/>
</dbReference>
<protein>
    <recommendedName>
        <fullName evidence="3">AMP-binding enzyme C-terminal domain-containing protein</fullName>
    </recommendedName>
</protein>
<comment type="caution">
    <text evidence="4">The sequence shown here is derived from an EMBL/GenBank/DDBJ whole genome shotgun (WGS) entry which is preliminary data.</text>
</comment>
<gene>
    <name evidence="4" type="ORF">GSLYS_00007699001</name>
</gene>
<feature type="domain" description="AMP-binding enzyme C-terminal" evidence="3">
    <location>
        <begin position="33"/>
        <end position="109"/>
    </location>
</feature>
<evidence type="ECO:0000313" key="5">
    <source>
        <dbReference type="Proteomes" id="UP001497497"/>
    </source>
</evidence>
<evidence type="ECO:0000259" key="3">
    <source>
        <dbReference type="Pfam" id="PF13193"/>
    </source>
</evidence>
<dbReference type="Proteomes" id="UP001497497">
    <property type="component" value="Unassembled WGS sequence"/>
</dbReference>
<dbReference type="Pfam" id="PF13193">
    <property type="entry name" value="AMP-binding_C"/>
    <property type="match status" value="1"/>
</dbReference>
<evidence type="ECO:0000256" key="2">
    <source>
        <dbReference type="ARBA" id="ARBA00022598"/>
    </source>
</evidence>
<dbReference type="FunFam" id="3.30.300.30:FF:000007">
    <property type="entry name" value="4-coumarate--CoA ligase 2"/>
    <property type="match status" value="1"/>
</dbReference>
<reference evidence="4 5" key="1">
    <citation type="submission" date="2024-04" db="EMBL/GenBank/DDBJ databases">
        <authorList>
            <consortium name="Genoscope - CEA"/>
            <person name="William W."/>
        </authorList>
    </citation>
    <scope>NUCLEOTIDE SEQUENCE [LARGE SCALE GENOMIC DNA]</scope>
</reference>
<evidence type="ECO:0000256" key="1">
    <source>
        <dbReference type="ARBA" id="ARBA00006432"/>
    </source>
</evidence>
<keyword evidence="5" id="KW-1185">Reference proteome</keyword>
<dbReference type="InterPro" id="IPR045851">
    <property type="entry name" value="AMP-bd_C_sf"/>
</dbReference>
<dbReference type="AlphaFoldDB" id="A0AAV2HMC0"/>
<sequence length="120" mass="13298">GDFGYVSHDGFVYIQDRLKELIKYKGSQVAPAELEALLLGHPGVQDVAVIGVPDESSGELPKAFVVKKPGSKVTEQEIIKFVEERVSPIKRLRGGVQIVDEIPKTPSGKILRRDLKAKYW</sequence>
<organism evidence="4 5">
    <name type="scientific">Lymnaea stagnalis</name>
    <name type="common">Great pond snail</name>
    <name type="synonym">Helix stagnalis</name>
    <dbReference type="NCBI Taxonomy" id="6523"/>
    <lineage>
        <taxon>Eukaryota</taxon>
        <taxon>Metazoa</taxon>
        <taxon>Spiralia</taxon>
        <taxon>Lophotrochozoa</taxon>
        <taxon>Mollusca</taxon>
        <taxon>Gastropoda</taxon>
        <taxon>Heterobranchia</taxon>
        <taxon>Euthyneura</taxon>
        <taxon>Panpulmonata</taxon>
        <taxon>Hygrophila</taxon>
        <taxon>Lymnaeoidea</taxon>
        <taxon>Lymnaeidae</taxon>
        <taxon>Lymnaea</taxon>
    </lineage>
</organism>
<dbReference type="PANTHER" id="PTHR24096">
    <property type="entry name" value="LONG-CHAIN-FATTY-ACID--COA LIGASE"/>
    <property type="match status" value="1"/>
</dbReference>
<dbReference type="InterPro" id="IPR025110">
    <property type="entry name" value="AMP-bd_C"/>
</dbReference>
<feature type="non-terminal residue" evidence="4">
    <location>
        <position position="1"/>
    </location>
</feature>
<keyword evidence="2" id="KW-0436">Ligase</keyword>